<dbReference type="InterPro" id="IPR050963">
    <property type="entry name" value="Sirohydro_Cobaltochel/CbiX"/>
</dbReference>
<organism evidence="3">
    <name type="scientific">Caldilinea aerophila</name>
    <dbReference type="NCBI Taxonomy" id="133453"/>
    <lineage>
        <taxon>Bacteria</taxon>
        <taxon>Bacillati</taxon>
        <taxon>Chloroflexota</taxon>
        <taxon>Caldilineae</taxon>
        <taxon>Caldilineales</taxon>
        <taxon>Caldilineaceae</taxon>
        <taxon>Caldilinea</taxon>
    </lineage>
</organism>
<evidence type="ECO:0000256" key="1">
    <source>
        <dbReference type="ARBA" id="ARBA00022723"/>
    </source>
</evidence>
<dbReference type="SUPFAM" id="SSF53800">
    <property type="entry name" value="Chelatase"/>
    <property type="match status" value="1"/>
</dbReference>
<proteinExistence type="predicted"/>
<sequence>MSDFSPTALILIGHGSRDPEGVREFLQLARTLQTRIAAQLYSCFLEFCDPPVAEAVRQCVDEGHRQIVALPLFLGPANHQKNDIPALLNWAKSQWPAVEFRYAAPLGTQYALLRALDDRCRSALREKALSAQREPGSMLPKRQPRTAIVLIGRGTSDPDSNSDVAKVARLLAEGWGYGWVEYGFYSIARPGVAETLERCIRLGAERIVVTPFLLFTGRIHQGILRQAEAVAAAHPDVEVRFADLLRGHPDVVEAILQRYTEAVAGSVTMNCDLCKYRNRMLAYAEDYGTPQSSDHRHGLRGIAHSHGMERLAAILPPRYQSGRPVSAAPMAAAPLVYDEEGRVAWDRIWGVDDPENPFCELALAGGPPHRGELLEPVDPQEALADPEGCARVAEEIRRGVRMTTGLSTVPSRSPGWVGIECESEEMAIWLLRAIVVENIAVRREGCVLYVPVGPRFRLEYEIKNVVTAVAKTHHYWQEHLREQTLK</sequence>
<dbReference type="InterPro" id="IPR002762">
    <property type="entry name" value="CbiX-like"/>
</dbReference>
<dbReference type="PANTHER" id="PTHR33542:SF3">
    <property type="entry name" value="SIROHYDROCHLORIN FERROCHELATASE, CHLOROPLASTIC"/>
    <property type="match status" value="1"/>
</dbReference>
<keyword evidence="1" id="KW-0479">Metal-binding</keyword>
<protein>
    <submittedName>
        <fullName evidence="3">Sirohydrochlorin chelatase</fullName>
    </submittedName>
</protein>
<dbReference type="CDD" id="cd03416">
    <property type="entry name" value="CbiX_SirB_N"/>
    <property type="match status" value="1"/>
</dbReference>
<comment type="caution">
    <text evidence="3">The sequence shown here is derived from an EMBL/GenBank/DDBJ whole genome shotgun (WGS) entry which is preliminary data.</text>
</comment>
<dbReference type="PANTHER" id="PTHR33542">
    <property type="entry name" value="SIROHYDROCHLORIN FERROCHELATASE, CHLOROPLASTIC"/>
    <property type="match status" value="1"/>
</dbReference>
<accession>A0A7C1JFK4</accession>
<evidence type="ECO:0000256" key="2">
    <source>
        <dbReference type="ARBA" id="ARBA00023239"/>
    </source>
</evidence>
<keyword evidence="2" id="KW-0456">Lyase</keyword>
<dbReference type="AlphaFoldDB" id="A0A7C1JFK4"/>
<gene>
    <name evidence="3" type="ORF">ENQ20_01555</name>
</gene>
<name>A0A7C1JFK4_9CHLR</name>
<reference evidence="3" key="1">
    <citation type="journal article" date="2020" name="mSystems">
        <title>Genome- and Community-Level Interaction Insights into Carbon Utilization and Element Cycling Functions of Hydrothermarchaeota in Hydrothermal Sediment.</title>
        <authorList>
            <person name="Zhou Z."/>
            <person name="Liu Y."/>
            <person name="Xu W."/>
            <person name="Pan J."/>
            <person name="Luo Z.H."/>
            <person name="Li M."/>
        </authorList>
    </citation>
    <scope>NUCLEOTIDE SEQUENCE [LARGE SCALE GENOMIC DNA]</scope>
    <source>
        <strain evidence="3">SpSt-289</strain>
    </source>
</reference>
<dbReference type="Pfam" id="PF01903">
    <property type="entry name" value="CbiX"/>
    <property type="match status" value="2"/>
</dbReference>
<dbReference type="GO" id="GO:0016829">
    <property type="term" value="F:lyase activity"/>
    <property type="evidence" value="ECO:0007669"/>
    <property type="project" value="UniProtKB-KW"/>
</dbReference>
<dbReference type="EMBL" id="DSMG01000018">
    <property type="protein sequence ID" value="HDX30161.1"/>
    <property type="molecule type" value="Genomic_DNA"/>
</dbReference>
<dbReference type="GO" id="GO:0046872">
    <property type="term" value="F:metal ion binding"/>
    <property type="evidence" value="ECO:0007669"/>
    <property type="project" value="UniProtKB-KW"/>
</dbReference>
<dbReference type="Gene3D" id="3.40.50.1400">
    <property type="match status" value="2"/>
</dbReference>
<evidence type="ECO:0000313" key="3">
    <source>
        <dbReference type="EMBL" id="HDX30161.1"/>
    </source>
</evidence>
<dbReference type="CDD" id="cd03414">
    <property type="entry name" value="CbiX_SirB_C"/>
    <property type="match status" value="1"/>
</dbReference>